<dbReference type="Proteomes" id="UP001596443">
    <property type="component" value="Unassembled WGS sequence"/>
</dbReference>
<dbReference type="AlphaFoldDB" id="A0ABD5TDU8"/>
<evidence type="ECO:0008006" key="3">
    <source>
        <dbReference type="Google" id="ProtNLM"/>
    </source>
</evidence>
<proteinExistence type="predicted"/>
<sequence length="44" mass="4700">MALVETATFECGGCGTCAPSTWIDYDRLLYPVCPEYGRATGPLA</sequence>
<name>A0ABD5TDU8_9EURY</name>
<keyword evidence="2" id="KW-1185">Reference proteome</keyword>
<dbReference type="EMBL" id="JBHSWX010000012">
    <property type="protein sequence ID" value="MFC6786203.1"/>
    <property type="molecule type" value="Genomic_DNA"/>
</dbReference>
<organism evidence="1 2">
    <name type="scientific">Halobaculum halobium</name>
    <dbReference type="NCBI Taxonomy" id="3032281"/>
    <lineage>
        <taxon>Archaea</taxon>
        <taxon>Methanobacteriati</taxon>
        <taxon>Methanobacteriota</taxon>
        <taxon>Stenosarchaea group</taxon>
        <taxon>Halobacteria</taxon>
        <taxon>Halobacteriales</taxon>
        <taxon>Haloferacaceae</taxon>
        <taxon>Halobaculum</taxon>
    </lineage>
</organism>
<comment type="caution">
    <text evidence="1">The sequence shown here is derived from an EMBL/GenBank/DDBJ whole genome shotgun (WGS) entry which is preliminary data.</text>
</comment>
<reference evidence="1 2" key="1">
    <citation type="journal article" date="2019" name="Int. J. Syst. Evol. Microbiol.">
        <title>The Global Catalogue of Microorganisms (GCM) 10K type strain sequencing project: providing services to taxonomists for standard genome sequencing and annotation.</title>
        <authorList>
            <consortium name="The Broad Institute Genomics Platform"/>
            <consortium name="The Broad Institute Genome Sequencing Center for Infectious Disease"/>
            <person name="Wu L."/>
            <person name="Ma J."/>
        </authorList>
    </citation>
    <scope>NUCLEOTIDE SEQUENCE [LARGE SCALE GENOMIC DNA]</scope>
    <source>
        <strain evidence="1 2">SYNS20</strain>
    </source>
</reference>
<dbReference type="GeneID" id="81209271"/>
<accession>A0ABD5TDU8</accession>
<evidence type="ECO:0000313" key="2">
    <source>
        <dbReference type="Proteomes" id="UP001596443"/>
    </source>
</evidence>
<gene>
    <name evidence="1" type="ORF">ACFQFD_09460</name>
</gene>
<protein>
    <recommendedName>
        <fullName evidence="3">Ferredoxin</fullName>
    </recommendedName>
</protein>
<dbReference type="RefSeq" id="WP_284063010.1">
    <property type="nucleotide sequence ID" value="NZ_CP126158.1"/>
</dbReference>
<evidence type="ECO:0000313" key="1">
    <source>
        <dbReference type="EMBL" id="MFC6786203.1"/>
    </source>
</evidence>